<feature type="compositionally biased region" description="Polar residues" evidence="10">
    <location>
        <begin position="206"/>
        <end position="216"/>
    </location>
</feature>
<evidence type="ECO:0000256" key="1">
    <source>
        <dbReference type="ARBA" id="ARBA00004123"/>
    </source>
</evidence>
<dbReference type="InterPro" id="IPR015419">
    <property type="entry name" value="CTAG/Pcc1"/>
</dbReference>
<reference evidence="12" key="1">
    <citation type="submission" date="2012-04" db="EMBL/GenBank/DDBJ databases">
        <title>The Genome Sequence of Loa loa.</title>
        <authorList>
            <consortium name="The Broad Institute Genome Sequencing Platform"/>
            <consortium name="Broad Institute Genome Sequencing Center for Infectious Disease"/>
            <person name="Nutman T.B."/>
            <person name="Fink D.L."/>
            <person name="Russ C."/>
            <person name="Young S."/>
            <person name="Zeng Q."/>
            <person name="Gargeya S."/>
            <person name="Alvarado L."/>
            <person name="Berlin A."/>
            <person name="Chapman S.B."/>
            <person name="Chen Z."/>
            <person name="Freedman E."/>
            <person name="Gellesch M."/>
            <person name="Goldberg J."/>
            <person name="Griggs A."/>
            <person name="Gujja S."/>
            <person name="Heilman E.R."/>
            <person name="Heiman D."/>
            <person name="Howarth C."/>
            <person name="Mehta T."/>
            <person name="Neiman D."/>
            <person name="Pearson M."/>
            <person name="Roberts A."/>
            <person name="Saif S."/>
            <person name="Shea T."/>
            <person name="Shenoy N."/>
            <person name="Sisk P."/>
            <person name="Stolte C."/>
            <person name="Sykes S."/>
            <person name="White J."/>
            <person name="Yandava C."/>
            <person name="Haas B."/>
            <person name="Henn M.R."/>
            <person name="Nusbaum C."/>
            <person name="Birren B."/>
        </authorList>
    </citation>
    <scope>NUCLEOTIDE SEQUENCE [LARGE SCALE GENOMIC DNA]</scope>
</reference>
<dbReference type="Pfam" id="PF01465">
    <property type="entry name" value="GRIP"/>
    <property type="match status" value="1"/>
</dbReference>
<dbReference type="GO" id="GO:0031267">
    <property type="term" value="F:small GTPase binding"/>
    <property type="evidence" value="ECO:0007669"/>
    <property type="project" value="TreeGrafter"/>
</dbReference>
<sequence length="1708" mass="198534">MTNDDEHEVINVWEDSDNGNTLESRNARENHKAILHIDLENEEKAQIICRTLAVDKEPLRSTAKRTYTVRGHHLVIEIVSLDAKYLQKSIDNLFNMCYLAKQTIEEITRYHLKVSSNITDATCGGKVNMFKGLKSKLEDEAKRLQATVSQYSENIAQQVRSSVNDVGSDTDRQARQLFSSGSVKNSFYTPNLSGDKSGNDFDTRQLNEQNPNSSAMMQEISEHDLSHESRQRHSSNGSFESESSFSNLFSAIPGMLSSGYRLNIITSDVESESVATSSQFQSASKEQISTVLHKLQGRAASYKDKYRRLIQMYNELIRENEKYRSVLATTQDKALDRIGKLREKNRELTEKMQEMELDRKNKETKESEVEEGKVKKLQELVEKCTLSMKEKKERIRQLTEENERLKKDIETFYDEQETSDLALRRVTAEWKGRVDCLEEEWSKRLSDSEEASTLAIAKVKAEMHRALEEKDGELQVTRTRCKALELNGIEAQKQIDELKAAVDALESEKADMVEKLSEAKQQGVKAVRYEEEEKRQELRREMERKRAEERERDEQLFQEMIAKNDEQWALKFKEQEEQMQLAIEEREMQKVAAVMEHDRKNENLGIQVEQLTAEKLHLKSVLDDMKERYRQRMEKLSVSIEASKERHQQEINEIRSKEEVIAVLKKDLEATMKSNKQLQDELEGLKSSRQKAMEGAENRNEKLVDELATERQIIDHLKKEHENEIDIMHMEVSTLEKNYEKILNESNTKEELMQRNAEMGEIKHELIKFSQRLSNKEREIEELYGSLEQKTATIVSLESEKEILTAELASTQELSKIHQHLQQQLKAAQMERDETEKKYSDMEERVQKAAEDLEVDRRVLQQEKQQLEKEKLNNRQWNEAEIGKNEAEEMKYKMQQEGAQKEDSDLDKKIALLIGESGQLKNQVEDQQAEIKKLKKEKQELVKELEHPKKKAGSEPKEDLLSEEVNFVGQYLEEETDFKSIINIPEQDLVLLENMELEKPCLSDSKEIPSLKVESLKRRDEILEKLRSKLNLVENEKSLFLANIETLERNLQEIVEEKNNMMKEMEDIRNNRDNLKMKMEEMEANFRETLHKSDSEVGRLKKELRNLIDEANNLRSAIIIAGNEVKESSSKLNEVITKNGELEIMNEKLRVEFLQKENIMNELQKKIKEQGVKKIADLESGQKSSEAEQERQLILEKKLAETKRILDEMKVELHERQSNEEFLEIELQKKKEEKEEEQKIRNQYAIALKNANDDLEEAKKQLAGLDLIRIEKDRFIAELFLAKEDCQKVIQQLKQENEQRREEMKKMAEQEALKINEQCEADGKAAKAELLLQIDEMRSQIAERDLQIGEQKLHISCLERKLSNDGHNERKIINDLRATIQTISSERDMELNKCTEVEAKLNSMRIAAEETMRQLESQSQQITSLQDELENVNAQNTHLRETTQVAEQLEQERKMLLHEIENFEKEVKRLRLEIVTVQKTASEESAKASAKAESERHRLLRDLQKEIKQLYHDLNERTQQLNEAQTKLQELSDKKTKSDELEDICTKSGHRTDAQGKRLRDSSDLIELTDYEELCALREQVAEYQNQLKNIKESHKKAYSTEQFNVIGLESVTNGSISKDKGYLSNNSAVFAEPTEAEYLRNVLYRYMNERETLGRESVTLARVIATVARFTHEQMNAVVAKEEQRNHGWVGGTVQGLISSAANLSSR</sequence>
<dbReference type="InterPro" id="IPR000237">
    <property type="entry name" value="GRIP_dom"/>
</dbReference>
<dbReference type="Gene3D" id="1.10.220.60">
    <property type="entry name" value="GRIP domain"/>
    <property type="match status" value="1"/>
</dbReference>
<keyword evidence="4" id="KW-0963">Cytoplasm</keyword>
<name>A0A1I7VT21_LOALO</name>
<evidence type="ECO:0000256" key="9">
    <source>
        <dbReference type="SAM" id="Coils"/>
    </source>
</evidence>
<evidence type="ECO:0000256" key="3">
    <source>
        <dbReference type="ARBA" id="ARBA00007073"/>
    </source>
</evidence>
<dbReference type="GO" id="GO:0005794">
    <property type="term" value="C:Golgi apparatus"/>
    <property type="evidence" value="ECO:0007669"/>
    <property type="project" value="TreeGrafter"/>
</dbReference>
<reference evidence="13" key="2">
    <citation type="submission" date="2016-11" db="UniProtKB">
        <authorList>
            <consortium name="WormBaseParasite"/>
        </authorList>
    </citation>
    <scope>IDENTIFICATION</scope>
</reference>
<keyword evidence="9" id="KW-0175">Coiled coil</keyword>
<protein>
    <recommendedName>
        <fullName evidence="8">L antigen family member 3</fullName>
    </recommendedName>
</protein>
<dbReference type="GO" id="GO:0008033">
    <property type="term" value="P:tRNA processing"/>
    <property type="evidence" value="ECO:0007669"/>
    <property type="project" value="UniProtKB-KW"/>
</dbReference>
<dbReference type="Proteomes" id="UP000095285">
    <property type="component" value="Unassembled WGS sequence"/>
</dbReference>
<keyword evidence="5" id="KW-0819">tRNA processing</keyword>
<comment type="function">
    <text evidence="7">Component of the EKC/KEOPS complex that is required for the formation of a threonylcarbamoyl group on adenosine at position 37 (t(6)A37) in tRNAs that read codons beginning with adenine. The complex is probably involved in the transfer of the threonylcarbamoyl moiety of threonylcarbamoyl-AMP (TC-AMP) to the N6 group of A37. LAGE3 functions as a dimerization module for the complex.</text>
</comment>
<accession>A0A1I7VT21</accession>
<evidence type="ECO:0000256" key="7">
    <source>
        <dbReference type="ARBA" id="ARBA00053047"/>
    </source>
</evidence>
<dbReference type="GO" id="GO:0005634">
    <property type="term" value="C:nucleus"/>
    <property type="evidence" value="ECO:0007669"/>
    <property type="project" value="UniProtKB-SubCell"/>
</dbReference>
<feature type="coiled-coil region" evidence="9">
    <location>
        <begin position="917"/>
        <end position="951"/>
    </location>
</feature>
<dbReference type="SUPFAM" id="SSF101283">
    <property type="entry name" value="GRIP domain"/>
    <property type="match status" value="1"/>
</dbReference>
<evidence type="ECO:0000256" key="2">
    <source>
        <dbReference type="ARBA" id="ARBA00004496"/>
    </source>
</evidence>
<dbReference type="WBParaSite" id="EN70_5961">
    <property type="protein sequence ID" value="EN70_5961"/>
    <property type="gene ID" value="EN70_5961"/>
</dbReference>
<feature type="coiled-coil region" evidence="9">
    <location>
        <begin position="1398"/>
        <end position="1541"/>
    </location>
</feature>
<dbReference type="PANTHER" id="PTHR19327:SF0">
    <property type="entry name" value="GOLGIN SUBFAMILY A MEMBER 4"/>
    <property type="match status" value="1"/>
</dbReference>
<dbReference type="eggNOG" id="ENOG502RTAQ">
    <property type="taxonomic scope" value="Eukaryota"/>
</dbReference>
<evidence type="ECO:0000256" key="10">
    <source>
        <dbReference type="SAM" id="MobiDB-lite"/>
    </source>
</evidence>
<feature type="coiled-coil region" evidence="9">
    <location>
        <begin position="1016"/>
        <end position="1117"/>
    </location>
</feature>
<dbReference type="SMART" id="SM00755">
    <property type="entry name" value="Grip"/>
    <property type="match status" value="1"/>
</dbReference>
<evidence type="ECO:0000259" key="11">
    <source>
        <dbReference type="PROSITE" id="PS50913"/>
    </source>
</evidence>
<feature type="coiled-coil region" evidence="9">
    <location>
        <begin position="481"/>
        <end position="559"/>
    </location>
</feature>
<keyword evidence="6" id="KW-0539">Nucleus</keyword>
<comment type="similarity">
    <text evidence="3">Belongs to the CTAG/PCC1 family.</text>
</comment>
<proteinExistence type="inferred from homology"/>
<feature type="domain" description="GRIP" evidence="11">
    <location>
        <begin position="1630"/>
        <end position="1682"/>
    </location>
</feature>
<dbReference type="Pfam" id="PF09341">
    <property type="entry name" value="Pcc1"/>
    <property type="match status" value="1"/>
</dbReference>
<organism evidence="12 13">
    <name type="scientific">Loa loa</name>
    <name type="common">Eye worm</name>
    <name type="synonym">Filaria loa</name>
    <dbReference type="NCBI Taxonomy" id="7209"/>
    <lineage>
        <taxon>Eukaryota</taxon>
        <taxon>Metazoa</taxon>
        <taxon>Ecdysozoa</taxon>
        <taxon>Nematoda</taxon>
        <taxon>Chromadorea</taxon>
        <taxon>Rhabditida</taxon>
        <taxon>Spirurina</taxon>
        <taxon>Spiruromorpha</taxon>
        <taxon>Filarioidea</taxon>
        <taxon>Onchocercidae</taxon>
        <taxon>Loa</taxon>
    </lineage>
</organism>
<evidence type="ECO:0000313" key="13">
    <source>
        <dbReference type="WBParaSite" id="EN70_5961"/>
    </source>
</evidence>
<evidence type="ECO:0000256" key="5">
    <source>
        <dbReference type="ARBA" id="ARBA00022694"/>
    </source>
</evidence>
<dbReference type="Gene3D" id="3.30.310.50">
    <property type="entry name" value="Alpha-D-phosphohexomutase, C-terminal domain"/>
    <property type="match status" value="1"/>
</dbReference>
<dbReference type="STRING" id="7209.A0A1I7VT21"/>
<evidence type="ECO:0000256" key="4">
    <source>
        <dbReference type="ARBA" id="ARBA00022490"/>
    </source>
</evidence>
<dbReference type="GO" id="GO:0048193">
    <property type="term" value="P:Golgi vesicle transport"/>
    <property type="evidence" value="ECO:0007669"/>
    <property type="project" value="TreeGrafter"/>
</dbReference>
<comment type="subcellular location">
    <subcellularLocation>
        <location evidence="2">Cytoplasm</location>
    </subcellularLocation>
    <subcellularLocation>
        <location evidence="1">Nucleus</location>
    </subcellularLocation>
</comment>
<evidence type="ECO:0000313" key="12">
    <source>
        <dbReference type="Proteomes" id="UP000095285"/>
    </source>
</evidence>
<dbReference type="PROSITE" id="PS50913">
    <property type="entry name" value="GRIP"/>
    <property type="match status" value="1"/>
</dbReference>
<feature type="coiled-coil region" evidence="9">
    <location>
        <begin position="1213"/>
        <end position="1314"/>
    </location>
</feature>
<dbReference type="FunFam" id="3.30.310.50:FF:000005">
    <property type="entry name" value="L antigen family member 3"/>
    <property type="match status" value="1"/>
</dbReference>
<feature type="region of interest" description="Disordered" evidence="10">
    <location>
        <begin position="188"/>
        <end position="216"/>
    </location>
</feature>
<feature type="coiled-coil region" evidence="9">
    <location>
        <begin position="594"/>
        <end position="880"/>
    </location>
</feature>
<feature type="coiled-coil region" evidence="9">
    <location>
        <begin position="127"/>
        <end position="154"/>
    </location>
</feature>
<evidence type="ECO:0000256" key="8">
    <source>
        <dbReference type="ARBA" id="ARBA00076355"/>
    </source>
</evidence>
<keyword evidence="12" id="KW-1185">Reference proteome</keyword>
<feature type="coiled-coil region" evidence="9">
    <location>
        <begin position="299"/>
        <end position="415"/>
    </location>
</feature>
<dbReference type="PANTHER" id="PTHR19327">
    <property type="entry name" value="GOLGIN"/>
    <property type="match status" value="1"/>
</dbReference>
<evidence type="ECO:0000256" key="6">
    <source>
        <dbReference type="ARBA" id="ARBA00023242"/>
    </source>
</evidence>